<protein>
    <submittedName>
        <fullName evidence="2">Uncharacterized protein</fullName>
    </submittedName>
</protein>
<feature type="compositionally biased region" description="Polar residues" evidence="1">
    <location>
        <begin position="659"/>
        <end position="671"/>
    </location>
</feature>
<feature type="compositionally biased region" description="Polar residues" evidence="1">
    <location>
        <begin position="519"/>
        <end position="531"/>
    </location>
</feature>
<feature type="compositionally biased region" description="Basic and acidic residues" evidence="1">
    <location>
        <begin position="338"/>
        <end position="348"/>
    </location>
</feature>
<accession>A0A067Q0S8</accession>
<proteinExistence type="predicted"/>
<gene>
    <name evidence="2" type="ORF">JAAARDRAFT_194876</name>
</gene>
<dbReference type="HOGENOM" id="CLU_025211_0_0_1"/>
<evidence type="ECO:0000313" key="3">
    <source>
        <dbReference type="Proteomes" id="UP000027265"/>
    </source>
</evidence>
<reference evidence="3" key="1">
    <citation type="journal article" date="2014" name="Proc. Natl. Acad. Sci. U.S.A.">
        <title>Extensive sampling of basidiomycete genomes demonstrates inadequacy of the white-rot/brown-rot paradigm for wood decay fungi.</title>
        <authorList>
            <person name="Riley R."/>
            <person name="Salamov A.A."/>
            <person name="Brown D.W."/>
            <person name="Nagy L.G."/>
            <person name="Floudas D."/>
            <person name="Held B.W."/>
            <person name="Levasseur A."/>
            <person name="Lombard V."/>
            <person name="Morin E."/>
            <person name="Otillar R."/>
            <person name="Lindquist E.A."/>
            <person name="Sun H."/>
            <person name="LaButti K.M."/>
            <person name="Schmutz J."/>
            <person name="Jabbour D."/>
            <person name="Luo H."/>
            <person name="Baker S.E."/>
            <person name="Pisabarro A.G."/>
            <person name="Walton J.D."/>
            <person name="Blanchette R.A."/>
            <person name="Henrissat B."/>
            <person name="Martin F."/>
            <person name="Cullen D."/>
            <person name="Hibbett D.S."/>
            <person name="Grigoriev I.V."/>
        </authorList>
    </citation>
    <scope>NUCLEOTIDE SEQUENCE [LARGE SCALE GENOMIC DNA]</scope>
    <source>
        <strain evidence="3">MUCL 33604</strain>
    </source>
</reference>
<feature type="region of interest" description="Disordered" evidence="1">
    <location>
        <begin position="605"/>
        <end position="691"/>
    </location>
</feature>
<feature type="compositionally biased region" description="Basic and acidic residues" evidence="1">
    <location>
        <begin position="292"/>
        <end position="302"/>
    </location>
</feature>
<feature type="region of interest" description="Disordered" evidence="1">
    <location>
        <begin position="265"/>
        <end position="377"/>
    </location>
</feature>
<feature type="compositionally biased region" description="Basic residues" evidence="1">
    <location>
        <begin position="278"/>
        <end position="291"/>
    </location>
</feature>
<feature type="compositionally biased region" description="Polar residues" evidence="1">
    <location>
        <begin position="490"/>
        <end position="510"/>
    </location>
</feature>
<dbReference type="EMBL" id="KL197722">
    <property type="protein sequence ID" value="KDQ56206.1"/>
    <property type="molecule type" value="Genomic_DNA"/>
</dbReference>
<organism evidence="2 3">
    <name type="scientific">Jaapia argillacea MUCL 33604</name>
    <dbReference type="NCBI Taxonomy" id="933084"/>
    <lineage>
        <taxon>Eukaryota</taxon>
        <taxon>Fungi</taxon>
        <taxon>Dikarya</taxon>
        <taxon>Basidiomycota</taxon>
        <taxon>Agaricomycotina</taxon>
        <taxon>Agaricomycetes</taxon>
        <taxon>Agaricomycetidae</taxon>
        <taxon>Jaapiales</taxon>
        <taxon>Jaapiaceae</taxon>
        <taxon>Jaapia</taxon>
    </lineage>
</organism>
<feature type="compositionally biased region" description="Basic and acidic residues" evidence="1">
    <location>
        <begin position="455"/>
        <end position="467"/>
    </location>
</feature>
<evidence type="ECO:0000256" key="1">
    <source>
        <dbReference type="SAM" id="MobiDB-lite"/>
    </source>
</evidence>
<keyword evidence="3" id="KW-1185">Reference proteome</keyword>
<feature type="compositionally biased region" description="Basic residues" evidence="1">
    <location>
        <begin position="326"/>
        <end position="337"/>
    </location>
</feature>
<dbReference type="InParanoid" id="A0A067Q0S8"/>
<name>A0A067Q0S8_9AGAM</name>
<feature type="compositionally biased region" description="Acidic residues" evidence="1">
    <location>
        <begin position="349"/>
        <end position="359"/>
    </location>
</feature>
<dbReference type="AlphaFoldDB" id="A0A067Q0S8"/>
<feature type="region of interest" description="Disordered" evidence="1">
    <location>
        <begin position="455"/>
        <end position="585"/>
    </location>
</feature>
<dbReference type="Proteomes" id="UP000027265">
    <property type="component" value="Unassembled WGS sequence"/>
</dbReference>
<sequence>MPPRHKIMAIPGPVFPDDLTVTPYTSDCNILYTTTETTDPDFVIVMQYSQLVVKDLFRFQRSSKFQNCCIPSSYAPHIWFVNHLHTYGMLWHHLHEDWESISTSGWDKLSVYLTKVMIQFLGMADKANTADQMSTKWRCSFFDKFLTREFFGVPHVPAMAEAELKKDHSQKIDLSADPFTLGKPNLLLMWGTNYHGIRLDKLFSTQSHPLWSSRERHSQHEVYKHKRLNSIHQDVSRVHTRGSRTVPTTTQIAREEVQKIVETQSCGDESVEGQNAGAKKHGRSTGKGKGKAGKEKAGHKVDINPPAELTDDEEQDCACPGTSSHKCGRSTGKGKGKAGKETAGHEVDIDPPAELTDDEGNNKTMHIQEPPPINKRCDRKVRWSGHNLLDQGTNYNQPIVVEPEPGRKPVSRSRKIGVKDIISNPNLLMFKSGDKSLDTLLAPTKFVIRLPTRGQKHDVLTGGKKVEPVPSGSGEPPMHANKLIDKKPNAPSTTMPNITLTRYTSQYSLPSPTPPARSLTPSHHSLSTGNPDKSLDDEDSTVEKSMGLANLNIGNQVESQDDKDPTIDESMNQVDIETSGEGDKVDEVDEDAEMTLDRPHIQLFTQQGNESEEPSDMDISPVQSSKKAQTADVRFQPLQGFDPTENSHNIADGKEEPESSSNQEQFMQQHEQMIDDANMSNLGKHPSTAFS</sequence>
<evidence type="ECO:0000313" key="2">
    <source>
        <dbReference type="EMBL" id="KDQ56206.1"/>
    </source>
</evidence>